<gene>
    <name evidence="2" type="ORF">FKZ59_02580</name>
</gene>
<proteinExistence type="predicted"/>
<comment type="caution">
    <text evidence="2">The sequence shown here is derived from an EMBL/GenBank/DDBJ whole genome shotgun (WGS) entry which is preliminary data.</text>
</comment>
<dbReference type="InterPro" id="IPR032710">
    <property type="entry name" value="NTF2-like_dom_sf"/>
</dbReference>
<dbReference type="Gene3D" id="3.10.450.50">
    <property type="match status" value="1"/>
</dbReference>
<dbReference type="AlphaFoldDB" id="A0A540V5G5"/>
<dbReference type="EMBL" id="VIGD01000002">
    <property type="protein sequence ID" value="TQE91994.1"/>
    <property type="molecule type" value="Genomic_DNA"/>
</dbReference>
<organism evidence="2 3">
    <name type="scientific">Ureibacillus terrenus</name>
    <dbReference type="NCBI Taxonomy" id="118246"/>
    <lineage>
        <taxon>Bacteria</taxon>
        <taxon>Bacillati</taxon>
        <taxon>Bacillota</taxon>
        <taxon>Bacilli</taxon>
        <taxon>Bacillales</taxon>
        <taxon>Caryophanaceae</taxon>
        <taxon>Ureibacillus</taxon>
    </lineage>
</organism>
<accession>A0A540V5G5</accession>
<protein>
    <submittedName>
        <fullName evidence="2">SgcJ/EcaC family oxidoreductase</fullName>
    </submittedName>
</protein>
<evidence type="ECO:0000259" key="1">
    <source>
        <dbReference type="Pfam" id="PF14534"/>
    </source>
</evidence>
<dbReference type="Pfam" id="PF14534">
    <property type="entry name" value="DUF4440"/>
    <property type="match status" value="1"/>
</dbReference>
<keyword evidence="3" id="KW-1185">Reference proteome</keyword>
<dbReference type="InterPro" id="IPR011944">
    <property type="entry name" value="Steroid_delta5-4_isomerase"/>
</dbReference>
<reference evidence="2 3" key="1">
    <citation type="submission" date="2019-06" db="EMBL/GenBank/DDBJ databases">
        <title>Genome sequence of Ureibacillus terrenus.</title>
        <authorList>
            <person name="Maclea K.S."/>
            <person name="Simoes M."/>
        </authorList>
    </citation>
    <scope>NUCLEOTIDE SEQUENCE [LARGE SCALE GENOMIC DNA]</scope>
    <source>
        <strain evidence="2 3">ATCC BAA-384</strain>
    </source>
</reference>
<dbReference type="InterPro" id="IPR027843">
    <property type="entry name" value="DUF4440"/>
</dbReference>
<dbReference type="OrthoDB" id="9803476at2"/>
<name>A0A540V5G5_9BACL</name>
<sequence length="151" mass="16309">MDMSTSQEVQRLYETLIDAWNRRDAEGMAALFGEEGVQIGFDGSIATGREEILSHLAPIFESGPTASYVGKVKDIRFLGNNVALLRAVAEMAASGEADAGKDANAHQTVIAVKDGGRWSIELFQNTPATELSEAVTEGLRQLLLDKMRQPG</sequence>
<dbReference type="RefSeq" id="WP_141601170.1">
    <property type="nucleotide sequence ID" value="NZ_JARMSB010000008.1"/>
</dbReference>
<dbReference type="Proteomes" id="UP000315753">
    <property type="component" value="Unassembled WGS sequence"/>
</dbReference>
<dbReference type="SUPFAM" id="SSF54427">
    <property type="entry name" value="NTF2-like"/>
    <property type="match status" value="1"/>
</dbReference>
<evidence type="ECO:0000313" key="3">
    <source>
        <dbReference type="Proteomes" id="UP000315753"/>
    </source>
</evidence>
<evidence type="ECO:0000313" key="2">
    <source>
        <dbReference type="EMBL" id="TQE91994.1"/>
    </source>
</evidence>
<dbReference type="NCBIfam" id="TIGR02246">
    <property type="entry name" value="SgcJ/EcaC family oxidoreductase"/>
    <property type="match status" value="1"/>
</dbReference>
<feature type="domain" description="DUF4440" evidence="1">
    <location>
        <begin position="9"/>
        <end position="120"/>
    </location>
</feature>